<dbReference type="EMBL" id="MN739721">
    <property type="protein sequence ID" value="QHT22818.1"/>
    <property type="molecule type" value="Genomic_DNA"/>
</dbReference>
<evidence type="ECO:0000313" key="2">
    <source>
        <dbReference type="EMBL" id="QHT22818.1"/>
    </source>
</evidence>
<accession>A0A6C0E233</accession>
<evidence type="ECO:0000256" key="1">
    <source>
        <dbReference type="SAM" id="MobiDB-lite"/>
    </source>
</evidence>
<protein>
    <submittedName>
        <fullName evidence="2">Uncharacterized protein</fullName>
    </submittedName>
</protein>
<name>A0A6C0E233_9ZZZZ</name>
<dbReference type="AlphaFoldDB" id="A0A6C0E233"/>
<feature type="compositionally biased region" description="Basic residues" evidence="1">
    <location>
        <begin position="89"/>
        <end position="109"/>
    </location>
</feature>
<sequence>MKTLLTNQDYADILQFYKMTIPKSKSEIRKQAEGLLATKLCRCIKKIDNVEEARSIGICTKTIFNSKGLTRGKFNCTKKASVYFTKNAQSRKKQKQTSNKKSKSRKRRK</sequence>
<proteinExistence type="predicted"/>
<reference evidence="2" key="1">
    <citation type="journal article" date="2020" name="Nature">
        <title>Giant virus diversity and host interactions through global metagenomics.</title>
        <authorList>
            <person name="Schulz F."/>
            <person name="Roux S."/>
            <person name="Paez-Espino D."/>
            <person name="Jungbluth S."/>
            <person name="Walsh D.A."/>
            <person name="Denef V.J."/>
            <person name="McMahon K.D."/>
            <person name="Konstantinidis K.T."/>
            <person name="Eloe-Fadrosh E.A."/>
            <person name="Kyrpides N.C."/>
            <person name="Woyke T."/>
        </authorList>
    </citation>
    <scope>NUCLEOTIDE SEQUENCE</scope>
    <source>
        <strain evidence="2">GVMAG-M-3300023179-114</strain>
    </source>
</reference>
<organism evidence="2">
    <name type="scientific">viral metagenome</name>
    <dbReference type="NCBI Taxonomy" id="1070528"/>
    <lineage>
        <taxon>unclassified sequences</taxon>
        <taxon>metagenomes</taxon>
        <taxon>organismal metagenomes</taxon>
    </lineage>
</organism>
<feature type="region of interest" description="Disordered" evidence="1">
    <location>
        <begin position="85"/>
        <end position="109"/>
    </location>
</feature>